<comment type="caution">
    <text evidence="3">The sequence shown here is derived from an EMBL/GenBank/DDBJ whole genome shotgun (WGS) entry which is preliminary data.</text>
</comment>
<feature type="compositionally biased region" description="Basic and acidic residues" evidence="1">
    <location>
        <begin position="14"/>
        <end position="41"/>
    </location>
</feature>
<gene>
    <name evidence="3" type="ORF">HP467_01910</name>
</gene>
<feature type="compositionally biased region" description="Acidic residues" evidence="1">
    <location>
        <begin position="1"/>
        <end position="10"/>
    </location>
</feature>
<dbReference type="Proteomes" id="UP000539146">
    <property type="component" value="Unassembled WGS sequence"/>
</dbReference>
<sequence length="229" mass="24964">MPDILDEDVPEPQLSKREQKRADRAAVKTARLEDRAAARERDQLRRRRAFNQQRSPLVLAVLGVLVFGGIAVVGALVPRGQDDGDTKVLHQDNAPAAVATDTGATSEPSDDATDTTPQADPQTVGADWVVAYFSDGDWQQLTTPEARKGLESARAAYFDGKYLTGDKVNVSEWTWRDQSTVSPQWEGTVDVLLQPGRDARLVASLRVTIDTTGSTPLVSKVDTLFYGEA</sequence>
<proteinExistence type="predicted"/>
<name>A0A850DRX0_9MICO</name>
<evidence type="ECO:0000313" key="4">
    <source>
        <dbReference type="Proteomes" id="UP000539146"/>
    </source>
</evidence>
<dbReference type="AlphaFoldDB" id="A0A850DRX0"/>
<evidence type="ECO:0000313" key="3">
    <source>
        <dbReference type="EMBL" id="NUU26870.1"/>
    </source>
</evidence>
<feature type="region of interest" description="Disordered" evidence="1">
    <location>
        <begin position="1"/>
        <end position="41"/>
    </location>
</feature>
<keyword evidence="2" id="KW-0812">Transmembrane</keyword>
<accession>A0A850DRX0</accession>
<evidence type="ECO:0000256" key="2">
    <source>
        <dbReference type="SAM" id="Phobius"/>
    </source>
</evidence>
<keyword evidence="2" id="KW-0472">Membrane</keyword>
<keyword evidence="2" id="KW-1133">Transmembrane helix</keyword>
<reference evidence="3 4" key="1">
    <citation type="submission" date="2020-05" db="EMBL/GenBank/DDBJ databases">
        <title>Genome Sequencing of Type Strains.</title>
        <authorList>
            <person name="Lemaire J.F."/>
            <person name="Inderbitzin P."/>
            <person name="Gregorio O.A."/>
            <person name="Collins S.B."/>
            <person name="Wespe N."/>
            <person name="Knight-Connoni V."/>
        </authorList>
    </citation>
    <scope>NUCLEOTIDE SEQUENCE [LARGE SCALE GENOMIC DNA]</scope>
    <source>
        <strain evidence="3 4">DSM 20512</strain>
    </source>
</reference>
<dbReference type="RefSeq" id="WP_175325036.1">
    <property type="nucleotide sequence ID" value="NZ_JABMCG010000062.1"/>
</dbReference>
<organism evidence="3 4">
    <name type="scientific">Curtobacterium citreum</name>
    <dbReference type="NCBI Taxonomy" id="2036"/>
    <lineage>
        <taxon>Bacteria</taxon>
        <taxon>Bacillati</taxon>
        <taxon>Actinomycetota</taxon>
        <taxon>Actinomycetes</taxon>
        <taxon>Micrococcales</taxon>
        <taxon>Microbacteriaceae</taxon>
        <taxon>Curtobacterium</taxon>
    </lineage>
</organism>
<feature type="region of interest" description="Disordered" evidence="1">
    <location>
        <begin position="97"/>
        <end position="121"/>
    </location>
</feature>
<dbReference type="EMBL" id="JABMCG010000062">
    <property type="protein sequence ID" value="NUU26870.1"/>
    <property type="molecule type" value="Genomic_DNA"/>
</dbReference>
<protein>
    <submittedName>
        <fullName evidence="3">Uncharacterized protein</fullName>
    </submittedName>
</protein>
<evidence type="ECO:0000256" key="1">
    <source>
        <dbReference type="SAM" id="MobiDB-lite"/>
    </source>
</evidence>
<feature type="transmembrane region" description="Helical" evidence="2">
    <location>
        <begin position="56"/>
        <end position="77"/>
    </location>
</feature>